<comment type="similarity">
    <text evidence="1">Belongs to the beta-lactamase family.</text>
</comment>
<dbReference type="Pfam" id="PF00144">
    <property type="entry name" value="Beta-lactamase"/>
    <property type="match status" value="1"/>
</dbReference>
<sequence length="372" mass="40978">MKLKAVIITLIGLCSTLNAQSKKENNLNSIITSFANSIKKDIEEDNTKGSISIAIVKGNSIIWSGAYGYADYNNNLKADSASIYRTGSISKSFTAFLMMQLVEDGTIKLDDPIEKYLPEISELNGYSDATKITFKHLASHTSGLIREPKLKNAASGTIEEWESKVLQSIPKTSFKYKLREQYSYSNIGYAILGLAISRAAKKSFITLVKEKIFNPLHMTNSFFIVPKDRITHLAKGMDTSSAGKNNSKAELEHKGRGYKVPNGGIYATPNDLAKFAAANMGYTTLLSKHSLDTMQSKHTPEENYGLGFFLYQDSNVSTVGHGGGVAGYTCCLFFDKESQYGVILMRNYNNGNTKLISASKELIRKLKSPSKN</sequence>
<dbReference type="Proteomes" id="UP000183257">
    <property type="component" value="Unassembled WGS sequence"/>
</dbReference>
<evidence type="ECO:0000313" key="4">
    <source>
        <dbReference type="EMBL" id="SFW55429.1"/>
    </source>
</evidence>
<proteinExistence type="inferred from homology"/>
<organism evidence="4 5">
    <name type="scientific">Cellulophaga fucicola</name>
    <dbReference type="NCBI Taxonomy" id="76595"/>
    <lineage>
        <taxon>Bacteria</taxon>
        <taxon>Pseudomonadati</taxon>
        <taxon>Bacteroidota</taxon>
        <taxon>Flavobacteriia</taxon>
        <taxon>Flavobacteriales</taxon>
        <taxon>Flavobacteriaceae</taxon>
        <taxon>Cellulophaga</taxon>
    </lineage>
</organism>
<dbReference type="OrthoDB" id="9793489at2"/>
<dbReference type="PANTHER" id="PTHR22935:SF95">
    <property type="entry name" value="BETA-LACTAMASE-LIKE 1-RELATED"/>
    <property type="match status" value="1"/>
</dbReference>
<protein>
    <submittedName>
        <fullName evidence="4">CubicO group peptidase, beta-lactamase class C family</fullName>
    </submittedName>
</protein>
<dbReference type="STRING" id="76595.SAMN05660313_02387"/>
<keyword evidence="2" id="KW-0732">Signal</keyword>
<dbReference type="EMBL" id="FPIY01000003">
    <property type="protein sequence ID" value="SFW55429.1"/>
    <property type="molecule type" value="Genomic_DNA"/>
</dbReference>
<dbReference type="InterPro" id="IPR001466">
    <property type="entry name" value="Beta-lactam-related"/>
</dbReference>
<keyword evidence="5" id="KW-1185">Reference proteome</keyword>
<name>A0A1K1Q6T8_9FLAO</name>
<evidence type="ECO:0000256" key="2">
    <source>
        <dbReference type="SAM" id="SignalP"/>
    </source>
</evidence>
<dbReference type="AlphaFoldDB" id="A0A1K1Q6T8"/>
<feature type="domain" description="Beta-lactamase-related" evidence="3">
    <location>
        <begin position="45"/>
        <end position="354"/>
    </location>
</feature>
<evidence type="ECO:0000313" key="5">
    <source>
        <dbReference type="Proteomes" id="UP000183257"/>
    </source>
</evidence>
<evidence type="ECO:0000256" key="1">
    <source>
        <dbReference type="ARBA" id="ARBA00038473"/>
    </source>
</evidence>
<dbReference type="RefSeq" id="WP_072304022.1">
    <property type="nucleotide sequence ID" value="NZ_FPIY01000003.1"/>
</dbReference>
<feature type="signal peptide" evidence="2">
    <location>
        <begin position="1"/>
        <end position="19"/>
    </location>
</feature>
<dbReference type="SUPFAM" id="SSF56601">
    <property type="entry name" value="beta-lactamase/transpeptidase-like"/>
    <property type="match status" value="1"/>
</dbReference>
<reference evidence="5" key="1">
    <citation type="submission" date="2016-11" db="EMBL/GenBank/DDBJ databases">
        <authorList>
            <person name="Varghese N."/>
            <person name="Submissions S."/>
        </authorList>
    </citation>
    <scope>NUCLEOTIDE SEQUENCE [LARGE SCALE GENOMIC DNA]</scope>
    <source>
        <strain evidence="5">DSM 24786</strain>
    </source>
</reference>
<evidence type="ECO:0000259" key="3">
    <source>
        <dbReference type="Pfam" id="PF00144"/>
    </source>
</evidence>
<gene>
    <name evidence="4" type="ORF">SAMN05660313_02387</name>
</gene>
<dbReference type="InterPro" id="IPR051478">
    <property type="entry name" value="Beta-lactamase-like_AB/R"/>
</dbReference>
<dbReference type="InterPro" id="IPR012338">
    <property type="entry name" value="Beta-lactam/transpept-like"/>
</dbReference>
<accession>A0A1K1Q6T8</accession>
<feature type="chain" id="PRO_5012973060" evidence="2">
    <location>
        <begin position="20"/>
        <end position="372"/>
    </location>
</feature>
<dbReference type="Gene3D" id="3.40.710.10">
    <property type="entry name" value="DD-peptidase/beta-lactamase superfamily"/>
    <property type="match status" value="1"/>
</dbReference>
<dbReference type="PANTHER" id="PTHR22935">
    <property type="entry name" value="PENICILLIN-BINDING PROTEIN"/>
    <property type="match status" value="1"/>
</dbReference>